<reference evidence="1 2" key="2">
    <citation type="journal article" date="2006" name="J. Gen. Virol.">
        <title>Genome sequence of an enhancin gene-rich nucleopolyhedrovirus (NPV) from Agrotis segetum: collinearity with Spodoptera exigua multiple NPV.</title>
        <authorList>
            <person name="Jakubowska A.K."/>
            <person name="Peters S.A."/>
            <person name="Ziemnicka J."/>
            <person name="Vlak J.M."/>
            <person name="van Oers M.M."/>
        </authorList>
    </citation>
    <scope>NUCLEOTIDE SEQUENCE [LARGE SCALE GENOMIC DNA]</scope>
</reference>
<name>Q287D5_NPVAS</name>
<accession>Q287D5</accession>
<dbReference type="RefSeq" id="YP_529807.1">
    <property type="nucleotide sequence ID" value="NC_007921.1"/>
</dbReference>
<dbReference type="GeneID" id="3974413"/>
<reference evidence="2" key="1">
    <citation type="journal article" date="2005" name="J. Invertebr. Pathol.">
        <title>Molecular characterization of Agrotis segetum nucleopolyhedrovirus from Poland.</title>
        <authorList>
            <person name="Jakubowska A."/>
            <person name="van Oers M.M."/>
            <person name="Ziemnicka J."/>
            <person name="Lipa J.J."/>
            <person name="Vlak J.M."/>
        </authorList>
    </citation>
    <scope>NUCLEOTIDE SEQUENCE [LARGE SCALE GENOMIC DNA]</scope>
</reference>
<evidence type="ECO:0000313" key="2">
    <source>
        <dbReference type="Proteomes" id="UP000204644"/>
    </source>
</evidence>
<dbReference type="EMBL" id="DQ123841">
    <property type="protein sequence ID" value="AAZ38303.1"/>
    <property type="molecule type" value="Genomic_DNA"/>
</dbReference>
<sequence length="81" mass="9402">MTMSSTKLYASAIVLFKNKKILSNKFYNNDIAYIVNETLFVDENYALTTKHNVCFQLKSSPKANFDDCNIFIFFLVSYHIT</sequence>
<protein>
    <submittedName>
        <fullName evidence="1">ORF-137</fullName>
    </submittedName>
</protein>
<dbReference type="Proteomes" id="UP000204644">
    <property type="component" value="Segment"/>
</dbReference>
<keyword evidence="2" id="KW-1185">Reference proteome</keyword>
<proteinExistence type="predicted"/>
<evidence type="ECO:0000313" key="1">
    <source>
        <dbReference type="EMBL" id="AAZ38303.1"/>
    </source>
</evidence>
<organismHost>
    <name type="scientific">Lepidoptera</name>
    <name type="common">moths &amp; butterflies</name>
    <dbReference type="NCBI Taxonomy" id="7088"/>
</organismHost>
<dbReference type="KEGG" id="vg:3974413"/>
<organism evidence="1 2">
    <name type="scientific">Agrotis segetum nuclear polyhedrosis virus</name>
    <name type="common">AsNPV</name>
    <dbReference type="NCBI Taxonomy" id="1962501"/>
    <lineage>
        <taxon>Viruses</taxon>
        <taxon>Viruses incertae sedis</taxon>
        <taxon>Naldaviricetes</taxon>
        <taxon>Lefavirales</taxon>
        <taxon>Baculoviridae</taxon>
        <taxon>Alphabaculovirus</taxon>
        <taxon>Alphabaculovirus agsegetum</taxon>
    </lineage>
</organism>